<comment type="caution">
    <text evidence="1">The sequence shown here is derived from an EMBL/GenBank/DDBJ whole genome shotgun (WGS) entry which is preliminary data.</text>
</comment>
<dbReference type="EMBL" id="MSJL01000002">
    <property type="protein sequence ID" value="OLF50715.1"/>
    <property type="molecule type" value="Genomic_DNA"/>
</dbReference>
<dbReference type="AlphaFoldDB" id="A0A1Q8EFX3"/>
<evidence type="ECO:0000313" key="1">
    <source>
        <dbReference type="EMBL" id="OLF50715.1"/>
    </source>
</evidence>
<name>A0A1Q8EFX3_STRAI</name>
<sequence>MIVAIHELAFLLFDNYKSISIMQEQRFDAVAFFREIGKKFVQDSMIIARKLTRKNNLKTQRKYLTKSNGGG</sequence>
<gene>
    <name evidence="1" type="ORF">BU200_00590</name>
</gene>
<dbReference type="Proteomes" id="UP000186437">
    <property type="component" value="Unassembled WGS sequence"/>
</dbReference>
<keyword evidence="2" id="KW-1185">Reference proteome</keyword>
<evidence type="ECO:0000313" key="2">
    <source>
        <dbReference type="Proteomes" id="UP000186437"/>
    </source>
</evidence>
<organism evidence="1 2">
    <name type="scientific">Streptococcus acidominimus</name>
    <dbReference type="NCBI Taxonomy" id="1326"/>
    <lineage>
        <taxon>Bacteria</taxon>
        <taxon>Bacillati</taxon>
        <taxon>Bacillota</taxon>
        <taxon>Bacilli</taxon>
        <taxon>Lactobacillales</taxon>
        <taxon>Streptococcaceae</taxon>
        <taxon>Streptococcus</taxon>
    </lineage>
</organism>
<reference evidence="2" key="1">
    <citation type="submission" date="2016-12" db="EMBL/GenBank/DDBJ databases">
        <authorList>
            <person name="Gulvik C.A."/>
        </authorList>
    </citation>
    <scope>NUCLEOTIDE SEQUENCE [LARGE SCALE GENOMIC DNA]</scope>
    <source>
        <strain evidence="2">ATCC 51725</strain>
    </source>
</reference>
<proteinExistence type="predicted"/>
<accession>A0A1Q8EFX3</accession>
<protein>
    <submittedName>
        <fullName evidence="1">Uncharacterized protein</fullName>
    </submittedName>
</protein>